<comment type="caution">
    <text evidence="1">The sequence shown here is derived from an EMBL/GenBank/DDBJ whole genome shotgun (WGS) entry which is preliminary data.</text>
</comment>
<accession>X0W5E4</accession>
<dbReference type="AlphaFoldDB" id="X0W5E4"/>
<organism evidence="1">
    <name type="scientific">marine sediment metagenome</name>
    <dbReference type="NCBI Taxonomy" id="412755"/>
    <lineage>
        <taxon>unclassified sequences</taxon>
        <taxon>metagenomes</taxon>
        <taxon>ecological metagenomes</taxon>
    </lineage>
</organism>
<dbReference type="EMBL" id="BARS01034757">
    <property type="protein sequence ID" value="GAG25785.1"/>
    <property type="molecule type" value="Genomic_DNA"/>
</dbReference>
<evidence type="ECO:0000313" key="1">
    <source>
        <dbReference type="EMBL" id="GAG25785.1"/>
    </source>
</evidence>
<protein>
    <submittedName>
        <fullName evidence="1">Uncharacterized protein</fullName>
    </submittedName>
</protein>
<name>X0W5E4_9ZZZZ</name>
<gene>
    <name evidence="1" type="ORF">S01H1_53652</name>
</gene>
<reference evidence="1" key="1">
    <citation type="journal article" date="2014" name="Front. Microbiol.">
        <title>High frequency of phylogenetically diverse reductive dehalogenase-homologous genes in deep subseafloor sedimentary metagenomes.</title>
        <authorList>
            <person name="Kawai M."/>
            <person name="Futagami T."/>
            <person name="Toyoda A."/>
            <person name="Takaki Y."/>
            <person name="Nishi S."/>
            <person name="Hori S."/>
            <person name="Arai W."/>
            <person name="Tsubouchi T."/>
            <person name="Morono Y."/>
            <person name="Uchiyama I."/>
            <person name="Ito T."/>
            <person name="Fujiyama A."/>
            <person name="Inagaki F."/>
            <person name="Takami H."/>
        </authorList>
    </citation>
    <scope>NUCLEOTIDE SEQUENCE</scope>
    <source>
        <strain evidence="1">Expedition CK06-06</strain>
    </source>
</reference>
<sequence>MNCNWDYDKLQKIANKHITLRQMLGHGFFDSKTKYTLQTLKDNVSLLTPEALDKVNQVVVKAGHNIVCK</sequence>
<proteinExistence type="predicted"/>